<dbReference type="PIRSF" id="PIRSF015952">
    <property type="entry name" value="U3snoRNP11"/>
    <property type="match status" value="1"/>
</dbReference>
<dbReference type="GO" id="GO:0032040">
    <property type="term" value="C:small-subunit processome"/>
    <property type="evidence" value="ECO:0007669"/>
    <property type="project" value="UniProtKB-UniRule"/>
</dbReference>
<accession>A0A6B2LFL6</accession>
<evidence type="ECO:0000256" key="3">
    <source>
        <dbReference type="ARBA" id="ARBA00022552"/>
    </source>
</evidence>
<dbReference type="InterPro" id="IPR007144">
    <property type="entry name" value="SSU_processome_Utp11"/>
</dbReference>
<evidence type="ECO:0000256" key="2">
    <source>
        <dbReference type="ARBA" id="ARBA00008105"/>
    </source>
</evidence>
<comment type="function">
    <text evidence="5">Involved in nucleolar processing of pre-18S ribosomal RNA.</text>
</comment>
<comment type="subcellular location">
    <subcellularLocation>
        <location evidence="1 5">Nucleus</location>
        <location evidence="1 5">Nucleolus</location>
    </subcellularLocation>
</comment>
<dbReference type="EMBL" id="GIBP01006622">
    <property type="protein sequence ID" value="NDV35591.1"/>
    <property type="molecule type" value="Transcribed_RNA"/>
</dbReference>
<sequence length="253" mass="30424">MSARQLRNVIPRREHKERHQPAHRAKLGLLEKKKDYKERAIEHHRKRDALALLRRKAAFRNEDEFYHKMIRARKVNGEFRTVEGEKHTPEQLLEMKRQDQGYIDLKHGIESKKVEKLQEGLQLTEHSSQRRHTIFVDDKESLDTFDPIEYFDTTKEFLKRSYNRPLRTSLSDQSLIVNEHEVDPEVIDHLDTKRAHSYRELNMRMQREEELKKVSQALFVQKQVMKDKKNAKKLNTKIPGKGPLYVWKKERKR</sequence>
<dbReference type="GO" id="GO:0006364">
    <property type="term" value="P:rRNA processing"/>
    <property type="evidence" value="ECO:0007669"/>
    <property type="project" value="UniProtKB-UniRule"/>
</dbReference>
<comment type="similarity">
    <text evidence="2 5">Belongs to the UTP11 family.</text>
</comment>
<evidence type="ECO:0000256" key="5">
    <source>
        <dbReference type="PIRNR" id="PIRNR015952"/>
    </source>
</evidence>
<evidence type="ECO:0000313" key="7">
    <source>
        <dbReference type="EMBL" id="NDV35591.1"/>
    </source>
</evidence>
<protein>
    <recommendedName>
        <fullName evidence="5">U3 small nucleolar RNA-associated protein 11</fullName>
        <shortName evidence="5">U3 snoRNA-associated protein 11</shortName>
    </recommendedName>
</protein>
<name>A0A6B2LFL6_9EUKA</name>
<evidence type="ECO:0000256" key="6">
    <source>
        <dbReference type="SAM" id="MobiDB-lite"/>
    </source>
</evidence>
<feature type="compositionally biased region" description="Basic and acidic residues" evidence="6">
    <location>
        <begin position="11"/>
        <end position="20"/>
    </location>
</feature>
<keyword evidence="3 5" id="KW-0698">rRNA processing</keyword>
<dbReference type="PANTHER" id="PTHR12838:SF0">
    <property type="entry name" value="U3 SMALL NUCLEOLAR RNA-ASSOCIATED PROTEIN 11-RELATED"/>
    <property type="match status" value="1"/>
</dbReference>
<keyword evidence="4 5" id="KW-0539">Nucleus</keyword>
<evidence type="ECO:0000256" key="4">
    <source>
        <dbReference type="ARBA" id="ARBA00023242"/>
    </source>
</evidence>
<proteinExistence type="inferred from homology"/>
<dbReference type="Pfam" id="PF03998">
    <property type="entry name" value="Utp11"/>
    <property type="match status" value="1"/>
</dbReference>
<comment type="subunit">
    <text evidence="5">Component of the ribosomal small subunit (SSU) processome.</text>
</comment>
<dbReference type="PANTHER" id="PTHR12838">
    <property type="entry name" value="U3 SMALL NUCLEOLAR RNA-ASSOCIATED PROTEIN 11"/>
    <property type="match status" value="1"/>
</dbReference>
<dbReference type="AlphaFoldDB" id="A0A6B2LFL6"/>
<feature type="region of interest" description="Disordered" evidence="6">
    <location>
        <begin position="1"/>
        <end position="24"/>
    </location>
</feature>
<evidence type="ECO:0000256" key="1">
    <source>
        <dbReference type="ARBA" id="ARBA00004604"/>
    </source>
</evidence>
<organism evidence="7">
    <name type="scientific">Arcella intermedia</name>
    <dbReference type="NCBI Taxonomy" id="1963864"/>
    <lineage>
        <taxon>Eukaryota</taxon>
        <taxon>Amoebozoa</taxon>
        <taxon>Tubulinea</taxon>
        <taxon>Elardia</taxon>
        <taxon>Arcellinida</taxon>
        <taxon>Sphaerothecina</taxon>
        <taxon>Arcellidae</taxon>
        <taxon>Arcella</taxon>
    </lineage>
</organism>
<reference evidence="7" key="1">
    <citation type="journal article" date="2020" name="J. Eukaryot. Microbiol.">
        <title>De novo Sequencing, Assembly and Annotation of the Transcriptome for the Free-Living Testate Amoeba Arcella intermedia.</title>
        <authorList>
            <person name="Ribeiro G.M."/>
            <person name="Porfirio-Sousa A.L."/>
            <person name="Maurer-Alcala X.X."/>
            <person name="Katz L.A."/>
            <person name="Lahr D.J.G."/>
        </authorList>
    </citation>
    <scope>NUCLEOTIDE SEQUENCE</scope>
</reference>